<dbReference type="AlphaFoldDB" id="A0A8J6APV1"/>
<gene>
    <name evidence="1" type="ORF">J8273_8080</name>
</gene>
<evidence type="ECO:0000313" key="1">
    <source>
        <dbReference type="EMBL" id="KAG9390043.1"/>
    </source>
</evidence>
<proteinExistence type="predicted"/>
<reference evidence="1" key="1">
    <citation type="submission" date="2021-05" db="EMBL/GenBank/DDBJ databases">
        <title>A free-living protist that lacks canonical eukaryotic 1 DNA replication and segregation systems.</title>
        <authorList>
            <person name="Salas-Leiva D.E."/>
            <person name="Tromer E.C."/>
            <person name="Curtis B.A."/>
            <person name="Jerlstrom-Hultqvist J."/>
            <person name="Kolisko M."/>
            <person name="Yi Z."/>
            <person name="Salas-Leiva J.S."/>
            <person name="Gallot-Lavallee L."/>
            <person name="Kops G.J.P.L."/>
            <person name="Archibald J.M."/>
            <person name="Simpson A.G.B."/>
            <person name="Roger A.J."/>
        </authorList>
    </citation>
    <scope>NUCLEOTIDE SEQUENCE</scope>
    <source>
        <strain evidence="1">BICM</strain>
    </source>
</reference>
<evidence type="ECO:0000313" key="2">
    <source>
        <dbReference type="Proteomes" id="UP000717585"/>
    </source>
</evidence>
<accession>A0A8J6APV1</accession>
<dbReference type="EMBL" id="JAHDYR010000066">
    <property type="protein sequence ID" value="KAG9390043.1"/>
    <property type="molecule type" value="Genomic_DNA"/>
</dbReference>
<comment type="caution">
    <text evidence="1">The sequence shown here is derived from an EMBL/GenBank/DDBJ whole genome shotgun (WGS) entry which is preliminary data.</text>
</comment>
<keyword evidence="2" id="KW-1185">Reference proteome</keyword>
<dbReference type="Proteomes" id="UP000717585">
    <property type="component" value="Unassembled WGS sequence"/>
</dbReference>
<protein>
    <submittedName>
        <fullName evidence="1">Uncharacterized protein</fullName>
    </submittedName>
</protein>
<name>A0A8J6APV1_9EUKA</name>
<sequence length="336" mass="37150">MLCHRCHTVSDRTVCSNCVHTKLSSLKMRRSTETERTIETKKELESRLLNVAGPYAAKVTRHTLTIDACRKRTAVIKEQNSRLIRAIFLLREKTELMANWGEELGTDPPSNEEPADKEHPVISTAQVHLLLKSGQFLRRKFVERCLTALHIDQWAEAVECTPGDDADSNDLYTQAGYSEGRMMAAFSIISTVTRALSSVFPTPAAPPARMLSLDQSTRLIALRYHAAILHRVGVLIAPAHAIVEPSTSPVVELHRLTYLMLEQSRPGSGASRATCTPDPGPVGHVAGMVESLVLHVFGRDVVTGGAERYRVIYETTRSGQQGLLGAVIDEWFIDET</sequence>
<organism evidence="1 2">
    <name type="scientific">Carpediemonas membranifera</name>
    <dbReference type="NCBI Taxonomy" id="201153"/>
    <lineage>
        <taxon>Eukaryota</taxon>
        <taxon>Metamonada</taxon>
        <taxon>Carpediemonas-like organisms</taxon>
        <taxon>Carpediemonas</taxon>
    </lineage>
</organism>